<dbReference type="eggNOG" id="KOG3019">
    <property type="taxonomic scope" value="Eukaryota"/>
</dbReference>
<dbReference type="RefSeq" id="XP_005833760.1">
    <property type="nucleotide sequence ID" value="XM_005833703.1"/>
</dbReference>
<reference evidence="5" key="2">
    <citation type="submission" date="2012-11" db="EMBL/GenBank/DDBJ databases">
        <authorList>
            <person name="Kuo A."/>
            <person name="Curtis B.A."/>
            <person name="Tanifuji G."/>
            <person name="Burki F."/>
            <person name="Gruber A."/>
            <person name="Irimia M."/>
            <person name="Maruyama S."/>
            <person name="Arias M.C."/>
            <person name="Ball S.G."/>
            <person name="Gile G.H."/>
            <person name="Hirakawa Y."/>
            <person name="Hopkins J.F."/>
            <person name="Rensing S.A."/>
            <person name="Schmutz J."/>
            <person name="Symeonidi A."/>
            <person name="Elias M."/>
            <person name="Eveleigh R.J."/>
            <person name="Herman E.K."/>
            <person name="Klute M.J."/>
            <person name="Nakayama T."/>
            <person name="Obornik M."/>
            <person name="Reyes-Prieto A."/>
            <person name="Armbrust E.V."/>
            <person name="Aves S.J."/>
            <person name="Beiko R.G."/>
            <person name="Coutinho P."/>
            <person name="Dacks J.B."/>
            <person name="Durnford D.G."/>
            <person name="Fast N.M."/>
            <person name="Green B.R."/>
            <person name="Grisdale C."/>
            <person name="Hempe F."/>
            <person name="Henrissat B."/>
            <person name="Hoppner M.P."/>
            <person name="Ishida K.-I."/>
            <person name="Kim E."/>
            <person name="Koreny L."/>
            <person name="Kroth P.G."/>
            <person name="Liu Y."/>
            <person name="Malik S.-B."/>
            <person name="Maier U.G."/>
            <person name="McRose D."/>
            <person name="Mock T."/>
            <person name="Neilson J.A."/>
            <person name="Onodera N.T."/>
            <person name="Poole A.M."/>
            <person name="Pritham E.J."/>
            <person name="Richards T.A."/>
            <person name="Rocap G."/>
            <person name="Roy S.W."/>
            <person name="Sarai C."/>
            <person name="Schaack S."/>
            <person name="Shirato S."/>
            <person name="Slamovits C.H."/>
            <person name="Spencer D.F."/>
            <person name="Suzuki S."/>
            <person name="Worden A.Z."/>
            <person name="Zauner S."/>
            <person name="Barry K."/>
            <person name="Bell C."/>
            <person name="Bharti A.K."/>
            <person name="Crow J.A."/>
            <person name="Grimwood J."/>
            <person name="Kramer R."/>
            <person name="Lindquist E."/>
            <person name="Lucas S."/>
            <person name="Salamov A."/>
            <person name="McFadden G.I."/>
            <person name="Lane C.E."/>
            <person name="Keeling P.J."/>
            <person name="Gray M.W."/>
            <person name="Grigoriev I.V."/>
            <person name="Archibald J.M."/>
        </authorList>
    </citation>
    <scope>NUCLEOTIDE SEQUENCE</scope>
    <source>
        <strain evidence="5">CCMP2712</strain>
    </source>
</reference>
<dbReference type="HOGENOM" id="CLU_047373_0_2_1"/>
<evidence type="ECO:0000259" key="1">
    <source>
        <dbReference type="Pfam" id="PF01370"/>
    </source>
</evidence>
<dbReference type="PANTHER" id="PTHR11092:SF0">
    <property type="entry name" value="EPIMERASE FAMILY PROTEIN SDR39U1"/>
    <property type="match status" value="1"/>
</dbReference>
<dbReference type="InterPro" id="IPR036291">
    <property type="entry name" value="NAD(P)-bd_dom_sf"/>
</dbReference>
<dbReference type="OMA" id="YDPPRRF"/>
<dbReference type="PaxDb" id="55529-EKX46780"/>
<dbReference type="InterPro" id="IPR001509">
    <property type="entry name" value="Epimerase_deHydtase"/>
</dbReference>
<dbReference type="Pfam" id="PF08338">
    <property type="entry name" value="DUF1731"/>
    <property type="match status" value="1"/>
</dbReference>
<dbReference type="GeneID" id="17303368"/>
<evidence type="ECO:0000313" key="4">
    <source>
        <dbReference type="EnsemblProtists" id="EKX46780"/>
    </source>
</evidence>
<dbReference type="STRING" id="905079.L1JFC8"/>
<dbReference type="KEGG" id="gtt:GUITHDRAFT_157724"/>
<dbReference type="Proteomes" id="UP000011087">
    <property type="component" value="Unassembled WGS sequence"/>
</dbReference>
<evidence type="ECO:0000313" key="5">
    <source>
        <dbReference type="Proteomes" id="UP000011087"/>
    </source>
</evidence>
<gene>
    <name evidence="3" type="ORF">GUITHDRAFT_157724</name>
</gene>
<dbReference type="InterPro" id="IPR013549">
    <property type="entry name" value="DUF1731"/>
</dbReference>
<reference evidence="3 5" key="1">
    <citation type="journal article" date="2012" name="Nature">
        <title>Algal genomes reveal evolutionary mosaicism and the fate of nucleomorphs.</title>
        <authorList>
            <consortium name="DOE Joint Genome Institute"/>
            <person name="Curtis B.A."/>
            <person name="Tanifuji G."/>
            <person name="Burki F."/>
            <person name="Gruber A."/>
            <person name="Irimia M."/>
            <person name="Maruyama S."/>
            <person name="Arias M.C."/>
            <person name="Ball S.G."/>
            <person name="Gile G.H."/>
            <person name="Hirakawa Y."/>
            <person name="Hopkins J.F."/>
            <person name="Kuo A."/>
            <person name="Rensing S.A."/>
            <person name="Schmutz J."/>
            <person name="Symeonidi A."/>
            <person name="Elias M."/>
            <person name="Eveleigh R.J."/>
            <person name="Herman E.K."/>
            <person name="Klute M.J."/>
            <person name="Nakayama T."/>
            <person name="Obornik M."/>
            <person name="Reyes-Prieto A."/>
            <person name="Armbrust E.V."/>
            <person name="Aves S.J."/>
            <person name="Beiko R.G."/>
            <person name="Coutinho P."/>
            <person name="Dacks J.B."/>
            <person name="Durnford D.G."/>
            <person name="Fast N.M."/>
            <person name="Green B.R."/>
            <person name="Grisdale C.J."/>
            <person name="Hempel F."/>
            <person name="Henrissat B."/>
            <person name="Hoppner M.P."/>
            <person name="Ishida K."/>
            <person name="Kim E."/>
            <person name="Koreny L."/>
            <person name="Kroth P.G."/>
            <person name="Liu Y."/>
            <person name="Malik S.B."/>
            <person name="Maier U.G."/>
            <person name="McRose D."/>
            <person name="Mock T."/>
            <person name="Neilson J.A."/>
            <person name="Onodera N.T."/>
            <person name="Poole A.M."/>
            <person name="Pritham E.J."/>
            <person name="Richards T.A."/>
            <person name="Rocap G."/>
            <person name="Roy S.W."/>
            <person name="Sarai C."/>
            <person name="Schaack S."/>
            <person name="Shirato S."/>
            <person name="Slamovits C.H."/>
            <person name="Spencer D.F."/>
            <person name="Suzuki S."/>
            <person name="Worden A.Z."/>
            <person name="Zauner S."/>
            <person name="Barry K."/>
            <person name="Bell C."/>
            <person name="Bharti A.K."/>
            <person name="Crow J.A."/>
            <person name="Grimwood J."/>
            <person name="Kramer R."/>
            <person name="Lindquist E."/>
            <person name="Lucas S."/>
            <person name="Salamov A."/>
            <person name="McFadden G.I."/>
            <person name="Lane C.E."/>
            <person name="Keeling P.J."/>
            <person name="Gray M.W."/>
            <person name="Grigoriev I.V."/>
            <person name="Archibald J.M."/>
        </authorList>
    </citation>
    <scope>NUCLEOTIDE SEQUENCE</scope>
    <source>
        <strain evidence="3 5">CCMP2712</strain>
    </source>
</reference>
<reference evidence="4" key="3">
    <citation type="submission" date="2015-06" db="UniProtKB">
        <authorList>
            <consortium name="EnsemblProtists"/>
        </authorList>
    </citation>
    <scope>IDENTIFICATION</scope>
</reference>
<feature type="domain" description="NAD-dependent epimerase/dehydratase" evidence="1">
    <location>
        <begin position="44"/>
        <end position="186"/>
    </location>
</feature>
<proteinExistence type="predicted"/>
<keyword evidence="5" id="KW-1185">Reference proteome</keyword>
<sequence length="269" mass="28161">MVGSALCKSLEADGLEIVPIRRVHLAGENVATGSGPLGWLGIQAWSEAKKSEIIKSRKEGTEAVVEAINACPAGKKPKTLVCASGVGFYGYTTEDAVVDESSPMGTGFLAAEVCPTWEAAASQASCRVVIARLAPVLSNNGGALGKLLPIFNLGGGGIVGSGKQYFSWISLRDCVKGIRYMIDTPSLSGPVNLCSPQPVTNADFTSALGKALQRPTILPFPDFAVRLLFGQMGEEMLLGGQRAMPSKLQAAGFQFQDNTIDEALAATLK</sequence>
<dbReference type="OrthoDB" id="276721at2759"/>
<dbReference type="PANTHER" id="PTHR11092">
    <property type="entry name" value="SUGAR NUCLEOTIDE EPIMERASE RELATED"/>
    <property type="match status" value="1"/>
</dbReference>
<accession>L1JFC8</accession>
<dbReference type="EMBL" id="JH992993">
    <property type="protein sequence ID" value="EKX46780.1"/>
    <property type="molecule type" value="Genomic_DNA"/>
</dbReference>
<organism evidence="3">
    <name type="scientific">Guillardia theta (strain CCMP2712)</name>
    <name type="common">Cryptophyte</name>
    <dbReference type="NCBI Taxonomy" id="905079"/>
    <lineage>
        <taxon>Eukaryota</taxon>
        <taxon>Cryptophyceae</taxon>
        <taxon>Pyrenomonadales</taxon>
        <taxon>Geminigeraceae</taxon>
        <taxon>Guillardia</taxon>
    </lineage>
</organism>
<dbReference type="AlphaFoldDB" id="L1JFC8"/>
<dbReference type="Pfam" id="PF01370">
    <property type="entry name" value="Epimerase"/>
    <property type="match status" value="1"/>
</dbReference>
<dbReference type="NCBIfam" id="TIGR01777">
    <property type="entry name" value="yfcH"/>
    <property type="match status" value="1"/>
</dbReference>
<name>L1JFC8_GUITC</name>
<evidence type="ECO:0000259" key="2">
    <source>
        <dbReference type="Pfam" id="PF08338"/>
    </source>
</evidence>
<dbReference type="EnsemblProtists" id="EKX46780">
    <property type="protein sequence ID" value="EKX46780"/>
    <property type="gene ID" value="GUITHDRAFT_157724"/>
</dbReference>
<dbReference type="Gene3D" id="3.40.50.720">
    <property type="entry name" value="NAD(P)-binding Rossmann-like Domain"/>
    <property type="match status" value="1"/>
</dbReference>
<dbReference type="SUPFAM" id="SSF51735">
    <property type="entry name" value="NAD(P)-binding Rossmann-fold domains"/>
    <property type="match status" value="1"/>
</dbReference>
<protein>
    <submittedName>
        <fullName evidence="3 4">Uncharacterized protein</fullName>
    </submittedName>
</protein>
<dbReference type="InterPro" id="IPR010099">
    <property type="entry name" value="SDR39U1"/>
</dbReference>
<evidence type="ECO:0000313" key="3">
    <source>
        <dbReference type="EMBL" id="EKX46780.1"/>
    </source>
</evidence>
<feature type="domain" description="DUF1731" evidence="2">
    <location>
        <begin position="221"/>
        <end position="266"/>
    </location>
</feature>